<feature type="binding site" evidence="7">
    <location>
        <position position="1078"/>
    </location>
    <ligand>
        <name>ATP</name>
        <dbReference type="ChEBI" id="CHEBI:30616"/>
    </ligand>
</feature>
<dbReference type="Gene3D" id="3.40.50.300">
    <property type="entry name" value="P-loop containing nucleotide triphosphate hydrolases"/>
    <property type="match status" value="1"/>
</dbReference>
<dbReference type="GO" id="GO:0007154">
    <property type="term" value="P:cell communication"/>
    <property type="evidence" value="ECO:0007669"/>
    <property type="project" value="UniProtKB-ARBA"/>
</dbReference>
<dbReference type="SUPFAM" id="SSF52047">
    <property type="entry name" value="RNI-like"/>
    <property type="match status" value="1"/>
</dbReference>
<dbReference type="Pfam" id="PF05729">
    <property type="entry name" value="NACHT"/>
    <property type="match status" value="1"/>
</dbReference>
<gene>
    <name evidence="11" type="ORF">KOW79_022376</name>
</gene>
<protein>
    <submittedName>
        <fullName evidence="11">Uncharacterized protein</fullName>
    </submittedName>
</protein>
<dbReference type="Pfam" id="PF13516">
    <property type="entry name" value="LRR_6"/>
    <property type="match status" value="3"/>
</dbReference>
<dbReference type="Gene3D" id="3.80.10.10">
    <property type="entry name" value="Ribonuclease Inhibitor"/>
    <property type="match status" value="1"/>
</dbReference>
<dbReference type="InterPro" id="IPR041075">
    <property type="entry name" value="NOD1/2_WH"/>
</dbReference>
<evidence type="ECO:0000259" key="9">
    <source>
        <dbReference type="PROSITE" id="PS50011"/>
    </source>
</evidence>
<reference evidence="11 12" key="1">
    <citation type="submission" date="2021-06" db="EMBL/GenBank/DDBJ databases">
        <title>Chromosome-level genome assembly of the red-tail catfish (Hemibagrus wyckioides).</title>
        <authorList>
            <person name="Shao F."/>
        </authorList>
    </citation>
    <scope>NUCLEOTIDE SEQUENCE [LARGE SCALE GENOMIC DNA]</scope>
    <source>
        <strain evidence="11">EC202008001</strain>
        <tissue evidence="11">Blood</tissue>
    </source>
</reference>
<dbReference type="GO" id="GO:0005737">
    <property type="term" value="C:cytoplasm"/>
    <property type="evidence" value="ECO:0007669"/>
    <property type="project" value="UniProtKB-SubCell"/>
</dbReference>
<dbReference type="PROSITE" id="PS00107">
    <property type="entry name" value="PROTEIN_KINASE_ATP"/>
    <property type="match status" value="1"/>
</dbReference>
<dbReference type="Proteomes" id="UP000824219">
    <property type="component" value="Linkage Group LG29"/>
</dbReference>
<evidence type="ECO:0000256" key="2">
    <source>
        <dbReference type="ARBA" id="ARBA00022490"/>
    </source>
</evidence>
<dbReference type="PROSITE" id="PS51450">
    <property type="entry name" value="LRR"/>
    <property type="match status" value="2"/>
</dbReference>
<dbReference type="InterPro" id="IPR029495">
    <property type="entry name" value="NACHT-assoc"/>
</dbReference>
<dbReference type="InterPro" id="IPR000719">
    <property type="entry name" value="Prot_kinase_dom"/>
</dbReference>
<dbReference type="SMART" id="SM01288">
    <property type="entry name" value="FISNA"/>
    <property type="match status" value="1"/>
</dbReference>
<evidence type="ECO:0000313" key="12">
    <source>
        <dbReference type="Proteomes" id="UP000824219"/>
    </source>
</evidence>
<keyword evidence="6 7" id="KW-0067">ATP-binding</keyword>
<dbReference type="Pfam" id="PF14484">
    <property type="entry name" value="FISNA"/>
    <property type="match status" value="1"/>
</dbReference>
<accession>A0A9D3S858</accession>
<keyword evidence="3" id="KW-0433">Leucine-rich repeat</keyword>
<dbReference type="SMART" id="SM00368">
    <property type="entry name" value="LRR_RI"/>
    <property type="match status" value="5"/>
</dbReference>
<feature type="domain" description="Protein kinase" evidence="9">
    <location>
        <begin position="1045"/>
        <end position="1108"/>
    </location>
</feature>
<dbReference type="InterPro" id="IPR051261">
    <property type="entry name" value="NLR"/>
</dbReference>
<dbReference type="InterPro" id="IPR011009">
    <property type="entry name" value="Kinase-like_dom_sf"/>
</dbReference>
<evidence type="ECO:0000256" key="1">
    <source>
        <dbReference type="ARBA" id="ARBA00004496"/>
    </source>
</evidence>
<dbReference type="InterPro" id="IPR001611">
    <property type="entry name" value="Leu-rich_rpt"/>
</dbReference>
<dbReference type="Pfam" id="PF17779">
    <property type="entry name" value="WHD_NOD2"/>
    <property type="match status" value="1"/>
</dbReference>
<dbReference type="OrthoDB" id="120976at2759"/>
<dbReference type="SUPFAM" id="SSF56112">
    <property type="entry name" value="Protein kinase-like (PK-like)"/>
    <property type="match status" value="1"/>
</dbReference>
<evidence type="ECO:0000256" key="8">
    <source>
        <dbReference type="SAM" id="MobiDB-lite"/>
    </source>
</evidence>
<feature type="region of interest" description="Disordered" evidence="8">
    <location>
        <begin position="1"/>
        <end position="64"/>
    </location>
</feature>
<evidence type="ECO:0000256" key="4">
    <source>
        <dbReference type="ARBA" id="ARBA00022737"/>
    </source>
</evidence>
<dbReference type="InterPro" id="IPR007111">
    <property type="entry name" value="NACHT_NTPase"/>
</dbReference>
<evidence type="ECO:0000313" key="11">
    <source>
        <dbReference type="EMBL" id="KAG7313880.1"/>
    </source>
</evidence>
<evidence type="ECO:0000256" key="3">
    <source>
        <dbReference type="ARBA" id="ARBA00022614"/>
    </source>
</evidence>
<dbReference type="InterPro" id="IPR027417">
    <property type="entry name" value="P-loop_NTPase"/>
</dbReference>
<dbReference type="PANTHER" id="PTHR24106">
    <property type="entry name" value="NACHT, LRR AND CARD DOMAINS-CONTAINING"/>
    <property type="match status" value="1"/>
</dbReference>
<feature type="compositionally biased region" description="Basic and acidic residues" evidence="8">
    <location>
        <begin position="39"/>
        <end position="58"/>
    </location>
</feature>
<dbReference type="GO" id="GO:0004672">
    <property type="term" value="F:protein kinase activity"/>
    <property type="evidence" value="ECO:0007669"/>
    <property type="project" value="InterPro"/>
</dbReference>
<dbReference type="FunFam" id="3.80.10.10:FF:000100">
    <property type="entry name" value="Si:dkey-11n14.1"/>
    <property type="match status" value="1"/>
</dbReference>
<evidence type="ECO:0000256" key="5">
    <source>
        <dbReference type="ARBA" id="ARBA00022741"/>
    </source>
</evidence>
<evidence type="ECO:0000259" key="10">
    <source>
        <dbReference type="PROSITE" id="PS50837"/>
    </source>
</evidence>
<dbReference type="GO" id="GO:0005524">
    <property type="term" value="F:ATP binding"/>
    <property type="evidence" value="ECO:0007669"/>
    <property type="project" value="UniProtKB-UniRule"/>
</dbReference>
<feature type="domain" description="NACHT" evidence="10">
    <location>
        <begin position="227"/>
        <end position="361"/>
    </location>
</feature>
<dbReference type="InterPro" id="IPR017441">
    <property type="entry name" value="Protein_kinase_ATP_BS"/>
</dbReference>
<comment type="caution">
    <text evidence="11">The sequence shown here is derived from an EMBL/GenBank/DDBJ whole genome shotgun (WGS) entry which is preliminary data.</text>
</comment>
<dbReference type="PROSITE" id="PS50837">
    <property type="entry name" value="NACHT"/>
    <property type="match status" value="1"/>
</dbReference>
<dbReference type="InterPro" id="IPR041267">
    <property type="entry name" value="NLRP_HD2"/>
</dbReference>
<evidence type="ECO:0000256" key="6">
    <source>
        <dbReference type="ARBA" id="ARBA00022840"/>
    </source>
</evidence>
<dbReference type="Gene3D" id="3.30.200.20">
    <property type="entry name" value="Phosphorylase Kinase, domain 1"/>
    <property type="match status" value="1"/>
</dbReference>
<dbReference type="InterPro" id="IPR032675">
    <property type="entry name" value="LRR_dom_sf"/>
</dbReference>
<proteinExistence type="predicted"/>
<dbReference type="AlphaFoldDB" id="A0A9D3S858"/>
<dbReference type="Pfam" id="PF17776">
    <property type="entry name" value="NLRC4_HD2"/>
    <property type="match status" value="1"/>
</dbReference>
<keyword evidence="4" id="KW-0677">Repeat</keyword>
<dbReference type="EMBL" id="JAHKSW010000029">
    <property type="protein sequence ID" value="KAG7313880.1"/>
    <property type="molecule type" value="Genomic_DNA"/>
</dbReference>
<keyword evidence="12" id="KW-1185">Reference proteome</keyword>
<sequence length="1108" mass="125966">MTSNMSVSGKQDLKKDERMMEGKRSDSPEPSCVSMKSDWSMDHPIHFRDRDSSTDVRPQKKKSNISRNQLDSIFKELEHKVITLIKNELKRFRKLLSPDYPACTEREVEDEEDLHSVREGALKITLHFLKNMKHTDLANTLQNKLVYQTKLKSNLRDKFKRINEGISQHGRSALLNEIYTELYITEGWSGDVNNEHEVRQIETASRRPATQETPINCNDLFKDKSIRTVLTKGVAGIGKTVSVQKFILDWTEGKSNQDITFMFPLPFRELNLMKEKNLSLMNLLHHFSPEIRELESIDCDSYKVVLIFDGLDECRLPLNFQKNERLCDVTESASVDVLLTNLIKRNLLPSALLWITSRPGAANQIPPECVDQVTEVRGFNDPQKEEYFRKRISDQSLANKIIRHMKSSRSLYIMCHIPVFCWISATVLERMLGEAESGEIPKTLTQMFTHFLIFQIKHKDEKYLQKHDPDPQQTRESILALGKLAFQQLEKGNLIFYEEDLRECGIDVREVSVYSGVCTQIFREEFGLHLGKVFSFVHLSVQEFLAALYVFFCFKFRKTNVLVEQSTGLFNFFRNPNMSDLLRSAVDKALQSENGHLDLFLRFLLGLSLESNQTLLRDLMPQTGSSSHSKQETVEYIKEKIRENPTPEKSINLFHCLNELNDHSLVQEVQTYVNRKKYFCLSGSSLSPAQWSALVFVLLTSEQELDVFDLSKYDRSEDCLLRLLPVVKASRKAVLFQCNLTEESCRALSSVLSSNSSSLRELNLSYNKLQDSGVKLLSAGLKNPHCTLEILRMRSCSITDEGCAALASALRSNSSSHLRELDLDGNNPGESGVKLLSDLLKDPHCKLETLHLCRCNLTEESYRALSSVLSSNSSSLRELNLSHNKLQDSGVKLLSAGLKNPHCTLEILRMRIHTVNWRHYTLKIINSPVEHAIAVFTALPLLFPSGSAAPKKRGPISEALFHVLMPSEDPDTYAHQRVLSSPVVLVGEDNCMVVIEQHMVSTSQRFRVSEIQELKHDPPNEPIPELQPPGPEQLAELEALLSSRYQLGDLLGNGCFGFVFKAVRIADDKKVAVKVVKKSGFTTTMKMPGETEELPSELRSLLDTKTCY</sequence>
<feature type="compositionally biased region" description="Basic and acidic residues" evidence="8">
    <location>
        <begin position="11"/>
        <end position="27"/>
    </location>
</feature>
<name>A0A9D3S858_9TELE</name>
<evidence type="ECO:0000256" key="7">
    <source>
        <dbReference type="PROSITE-ProRule" id="PRU10141"/>
    </source>
</evidence>
<dbReference type="PROSITE" id="PS50011">
    <property type="entry name" value="PROTEIN_KINASE_DOM"/>
    <property type="match status" value="1"/>
</dbReference>
<keyword evidence="5 7" id="KW-0547">Nucleotide-binding</keyword>
<comment type="subcellular location">
    <subcellularLocation>
        <location evidence="1">Cytoplasm</location>
    </subcellularLocation>
</comment>
<dbReference type="FunFam" id="3.40.50.300:FF:000210">
    <property type="entry name" value="Si:dkey-16p6.1"/>
    <property type="match status" value="1"/>
</dbReference>
<organism evidence="11 12">
    <name type="scientific">Hemibagrus wyckioides</name>
    <dbReference type="NCBI Taxonomy" id="337641"/>
    <lineage>
        <taxon>Eukaryota</taxon>
        <taxon>Metazoa</taxon>
        <taxon>Chordata</taxon>
        <taxon>Craniata</taxon>
        <taxon>Vertebrata</taxon>
        <taxon>Euteleostomi</taxon>
        <taxon>Actinopterygii</taxon>
        <taxon>Neopterygii</taxon>
        <taxon>Teleostei</taxon>
        <taxon>Ostariophysi</taxon>
        <taxon>Siluriformes</taxon>
        <taxon>Bagridae</taxon>
        <taxon>Hemibagrus</taxon>
    </lineage>
</organism>
<keyword evidence="2" id="KW-0963">Cytoplasm</keyword>